<dbReference type="AlphaFoldDB" id="A0A396I332"/>
<evidence type="ECO:0000256" key="1">
    <source>
        <dbReference type="SAM" id="SignalP"/>
    </source>
</evidence>
<dbReference type="InterPro" id="IPR006734">
    <property type="entry name" value="PLATZ"/>
</dbReference>
<feature type="signal peptide" evidence="1">
    <location>
        <begin position="1"/>
        <end position="24"/>
    </location>
</feature>
<name>A0A396I332_MEDTR</name>
<keyword evidence="1" id="KW-0732">Signal</keyword>
<evidence type="ECO:0000313" key="2">
    <source>
        <dbReference type="EMBL" id="RHN60036.1"/>
    </source>
</evidence>
<reference evidence="2" key="1">
    <citation type="journal article" date="2018" name="Nat. Plants">
        <title>Whole-genome landscape of Medicago truncatula symbiotic genes.</title>
        <authorList>
            <person name="Pecrix Y."/>
            <person name="Gamas P."/>
            <person name="Carrere S."/>
        </authorList>
    </citation>
    <scope>NUCLEOTIDE SEQUENCE</scope>
    <source>
        <tissue evidence="2">Leaves</tissue>
    </source>
</reference>
<gene>
    <name evidence="2" type="ORF">MtrunA17_Chr4g0020811</name>
</gene>
<dbReference type="Gramene" id="rna22231">
    <property type="protein sequence ID" value="RHN60036.1"/>
    <property type="gene ID" value="gene22231"/>
</dbReference>
<accession>A0A396I332</accession>
<protein>
    <submittedName>
        <fullName evidence="2">Putative transcription repressor PLATZ family</fullName>
    </submittedName>
</protein>
<feature type="chain" id="PRO_5017404866" evidence="1">
    <location>
        <begin position="25"/>
        <end position="158"/>
    </location>
</feature>
<dbReference type="PANTHER" id="PTHR31065">
    <property type="entry name" value="PLATZ TRANSCRIPTION FACTOR FAMILY PROTEIN"/>
    <property type="match status" value="1"/>
</dbReference>
<dbReference type="Pfam" id="PF04640">
    <property type="entry name" value="PLATZ"/>
    <property type="match status" value="1"/>
</dbReference>
<sequence>MDMMLVPWLAKLLAITTFFTTCEVHPRESKNECNKFCLDCNDNPLCGSCIKYCHKDHRVIQIRRSSYNEAVKTTEIYKHVDILGIQTYVINSSTVVFLNKRARAQPKRYKIGKIGHTSDSLCKTCDRNLVDYTYFCSLACKVNSWPQSHLFFSFILSL</sequence>
<dbReference type="Proteomes" id="UP000265566">
    <property type="component" value="Chromosome 4"/>
</dbReference>
<comment type="caution">
    <text evidence="2">The sequence shown here is derived from an EMBL/GenBank/DDBJ whole genome shotgun (WGS) entry which is preliminary data.</text>
</comment>
<dbReference type="EMBL" id="PSQE01000004">
    <property type="protein sequence ID" value="RHN60036.1"/>
    <property type="molecule type" value="Genomic_DNA"/>
</dbReference>
<dbReference type="PANTHER" id="PTHR31065:SF42">
    <property type="entry name" value="PLATZ TRANSCRIPTION FACTOR FAMILY PROTEIN"/>
    <property type="match status" value="1"/>
</dbReference>
<proteinExistence type="predicted"/>
<organism evidence="2">
    <name type="scientific">Medicago truncatula</name>
    <name type="common">Barrel medic</name>
    <name type="synonym">Medicago tribuloides</name>
    <dbReference type="NCBI Taxonomy" id="3880"/>
    <lineage>
        <taxon>Eukaryota</taxon>
        <taxon>Viridiplantae</taxon>
        <taxon>Streptophyta</taxon>
        <taxon>Embryophyta</taxon>
        <taxon>Tracheophyta</taxon>
        <taxon>Spermatophyta</taxon>
        <taxon>Magnoliopsida</taxon>
        <taxon>eudicotyledons</taxon>
        <taxon>Gunneridae</taxon>
        <taxon>Pentapetalae</taxon>
        <taxon>rosids</taxon>
        <taxon>fabids</taxon>
        <taxon>Fabales</taxon>
        <taxon>Fabaceae</taxon>
        <taxon>Papilionoideae</taxon>
        <taxon>50 kb inversion clade</taxon>
        <taxon>NPAAA clade</taxon>
        <taxon>Hologalegina</taxon>
        <taxon>IRL clade</taxon>
        <taxon>Trifolieae</taxon>
        <taxon>Medicago</taxon>
    </lineage>
</organism>